<proteinExistence type="predicted"/>
<organism evidence="1 2">
    <name type="scientific">Actinocatenispora sera</name>
    <dbReference type="NCBI Taxonomy" id="390989"/>
    <lineage>
        <taxon>Bacteria</taxon>
        <taxon>Bacillati</taxon>
        <taxon>Actinomycetota</taxon>
        <taxon>Actinomycetes</taxon>
        <taxon>Micromonosporales</taxon>
        <taxon>Micromonosporaceae</taxon>
        <taxon>Actinocatenispora</taxon>
    </lineage>
</organism>
<protein>
    <submittedName>
        <fullName evidence="1">Uncharacterized protein</fullName>
    </submittedName>
</protein>
<dbReference type="EMBL" id="AP023354">
    <property type="protein sequence ID" value="BCJ26344.1"/>
    <property type="molecule type" value="Genomic_DNA"/>
</dbReference>
<dbReference type="KEGG" id="aser:Asera_04520"/>
<dbReference type="RefSeq" id="WP_030448871.1">
    <property type="nucleotide sequence ID" value="NZ_AP023354.1"/>
</dbReference>
<dbReference type="AlphaFoldDB" id="A0A810KTM9"/>
<reference evidence="1" key="1">
    <citation type="submission" date="2020-08" db="EMBL/GenBank/DDBJ databases">
        <title>Whole genome shotgun sequence of Actinocatenispora sera NBRC 101916.</title>
        <authorList>
            <person name="Komaki H."/>
            <person name="Tamura T."/>
        </authorList>
    </citation>
    <scope>NUCLEOTIDE SEQUENCE</scope>
    <source>
        <strain evidence="1">NBRC 101916</strain>
    </source>
</reference>
<name>A0A810KTM9_9ACTN</name>
<evidence type="ECO:0000313" key="2">
    <source>
        <dbReference type="Proteomes" id="UP000680750"/>
    </source>
</evidence>
<dbReference type="OrthoDB" id="4181044at2"/>
<keyword evidence="2" id="KW-1185">Reference proteome</keyword>
<sequence length="121" mass="13533">MSKEAWDALSNVEYAFVINAIEHDILPGFFGDLTEEERELPLPELAAVLMSLIDRGWIEVRPYREWIAEDGQPGLRPGEALSRSEIVALLAVPDTWEQRAGPSWIGAPNLVLTPLGDRVMH</sequence>
<gene>
    <name evidence="1" type="ORF">Asera_04520</name>
</gene>
<evidence type="ECO:0000313" key="1">
    <source>
        <dbReference type="EMBL" id="BCJ26344.1"/>
    </source>
</evidence>
<dbReference type="Proteomes" id="UP000680750">
    <property type="component" value="Chromosome"/>
</dbReference>
<accession>A0A810KTM9</accession>